<organism evidence="3 4">
    <name type="scientific">Komagataeibacter melomenusus</name>
    <dbReference type="NCBI Taxonomy" id="2766578"/>
    <lineage>
        <taxon>Bacteria</taxon>
        <taxon>Pseudomonadati</taxon>
        <taxon>Pseudomonadota</taxon>
        <taxon>Alphaproteobacteria</taxon>
        <taxon>Acetobacterales</taxon>
        <taxon>Acetobacteraceae</taxon>
        <taxon>Komagataeibacter</taxon>
    </lineage>
</organism>
<dbReference type="CDD" id="cd00408">
    <property type="entry name" value="DHDPS-like"/>
    <property type="match status" value="1"/>
</dbReference>
<dbReference type="PANTHER" id="PTHR12128:SF72">
    <property type="entry name" value="DIHYDRODIPICOLINATE SYNTHASE"/>
    <property type="match status" value="1"/>
</dbReference>
<proteinExistence type="inferred from homology"/>
<comment type="similarity">
    <text evidence="2">Belongs to the DapA family.</text>
</comment>
<sequence>MLPSKAFPFRGIYAATLLPFDVSGAIEPDRLAEHLRTCTAPDGIVGVLCNGHAGEVHLLTRAERRQVVEIASATIGASRIIVSGVLSESLDEAVVHARDAQDAGADAILVFPPFSWSVAQDAAVIIAHHEALARAVDIPVVLYQSSVGSGGMAYSAAILERLVRIPGVVAVKEGSWESATYDRNLRLVQRVAPQVEVMASGDEHLLPCFAIGTTGSMVSLAAVIPQAIVRLKASIDSGDIEQARVINEHIQPLANLIYGCAPGSRASLRLKACLVHLGLWPSARTRREAEVLSPEENRVLGAALEKAVRWEG</sequence>
<evidence type="ECO:0000256" key="2">
    <source>
        <dbReference type="PIRNR" id="PIRNR001365"/>
    </source>
</evidence>
<dbReference type="EMBL" id="JABJWC010000005">
    <property type="protein sequence ID" value="NPC65487.1"/>
    <property type="molecule type" value="Genomic_DNA"/>
</dbReference>
<evidence type="ECO:0000313" key="4">
    <source>
        <dbReference type="Proteomes" id="UP000623090"/>
    </source>
</evidence>
<dbReference type="Gene3D" id="3.20.20.70">
    <property type="entry name" value="Aldolase class I"/>
    <property type="match status" value="1"/>
</dbReference>
<gene>
    <name evidence="3" type="ORF">HNW77_03480</name>
</gene>
<keyword evidence="4" id="KW-1185">Reference proteome</keyword>
<accession>A0ABX2AAX0</accession>
<comment type="caution">
    <text evidence="3">The sequence shown here is derived from an EMBL/GenBank/DDBJ whole genome shotgun (WGS) entry which is preliminary data.</text>
</comment>
<evidence type="ECO:0000256" key="1">
    <source>
        <dbReference type="ARBA" id="ARBA00023239"/>
    </source>
</evidence>
<dbReference type="SUPFAM" id="SSF51569">
    <property type="entry name" value="Aldolase"/>
    <property type="match status" value="1"/>
</dbReference>
<dbReference type="PIRSF" id="PIRSF001365">
    <property type="entry name" value="DHDPS"/>
    <property type="match status" value="1"/>
</dbReference>
<dbReference type="Proteomes" id="UP000623090">
    <property type="component" value="Unassembled WGS sequence"/>
</dbReference>
<name>A0ABX2AAX0_9PROT</name>
<dbReference type="Pfam" id="PF00701">
    <property type="entry name" value="DHDPS"/>
    <property type="match status" value="1"/>
</dbReference>
<dbReference type="PANTHER" id="PTHR12128">
    <property type="entry name" value="DIHYDRODIPICOLINATE SYNTHASE"/>
    <property type="match status" value="1"/>
</dbReference>
<keyword evidence="1 2" id="KW-0456">Lyase</keyword>
<dbReference type="InterPro" id="IPR013785">
    <property type="entry name" value="Aldolase_TIM"/>
</dbReference>
<dbReference type="SMART" id="SM01130">
    <property type="entry name" value="DHDPS"/>
    <property type="match status" value="1"/>
</dbReference>
<protein>
    <submittedName>
        <fullName evidence="3">Dihydrodipicolinate synthase family protein</fullName>
    </submittedName>
</protein>
<reference evidence="3 4" key="1">
    <citation type="journal article" date="2020" name="Microorganisms">
        <title>Description of Komagataeibacter melaceti sp. nov. and Komagataeibacter melomenusus sp. nov. Isolated from Apple Cider Vinegar.</title>
        <authorList>
            <person name="Maric L."/>
            <person name="Cleenwerck I."/>
            <person name="Accetto T."/>
            <person name="Vandamme P."/>
            <person name="Trcek J."/>
        </authorList>
    </citation>
    <scope>NUCLEOTIDE SEQUENCE [LARGE SCALE GENOMIC DNA]</scope>
    <source>
        <strain evidence="3 4">AV436</strain>
    </source>
</reference>
<dbReference type="RefSeq" id="WP_172155437.1">
    <property type="nucleotide sequence ID" value="NZ_JABJWC010000005.1"/>
</dbReference>
<dbReference type="InterPro" id="IPR002220">
    <property type="entry name" value="DapA-like"/>
</dbReference>
<evidence type="ECO:0000313" key="3">
    <source>
        <dbReference type="EMBL" id="NPC65487.1"/>
    </source>
</evidence>